<evidence type="ECO:0000313" key="2">
    <source>
        <dbReference type="Proteomes" id="UP000322110"/>
    </source>
</evidence>
<sequence>MSAVPDLPRRRLLGALGCAGLALPLAGFMPLSAERRAFEAMLARDPLCRAPVLAAAPGAPGAPRKLRLAFNATAICTSPVEVARRSGIFAKHGLEVELVNFGAATEALLEAIATRKADAGVGMALRWLKPMEMGFDVKITGGTHGGCMRLVGNPAAGITTDLNSLRGKTIAVTDMAAPDKNFFSMLLKRRGIDPDRDVTWRVFPAHVFGLALERGEAQAYALGDPIAWTLRRDSNLLEVATNLSGEWADRACCILGISGGLVKEEPKTARALTQALIEAQQVSAHHPEVAVDAFLTYAPASVKRDDLIAIMRSHTHGHSPAGLDIRREIELYAEELKSVGVMRASTDPKRFAERVTVDVLSA</sequence>
<protein>
    <submittedName>
        <fullName evidence="1">ABC transporter substrate-binding protein</fullName>
    </submittedName>
</protein>
<dbReference type="AlphaFoldDB" id="A0A5B2TCN0"/>
<dbReference type="Proteomes" id="UP000322110">
    <property type="component" value="Unassembled WGS sequence"/>
</dbReference>
<keyword evidence="2" id="KW-1185">Reference proteome</keyword>
<dbReference type="EMBL" id="VUKA01000013">
    <property type="protein sequence ID" value="KAA2211929.1"/>
    <property type="molecule type" value="Genomic_DNA"/>
</dbReference>
<dbReference type="PANTHER" id="PTHR30024">
    <property type="entry name" value="ALIPHATIC SULFONATES-BINDING PROTEIN-RELATED"/>
    <property type="match status" value="1"/>
</dbReference>
<evidence type="ECO:0000313" key="1">
    <source>
        <dbReference type="EMBL" id="KAA2211929.1"/>
    </source>
</evidence>
<dbReference type="InterPro" id="IPR006311">
    <property type="entry name" value="TAT_signal"/>
</dbReference>
<reference evidence="1 2" key="1">
    <citation type="journal article" date="2015" name="Int. J. Syst. Evol. Microbiol.">
        <title>Roseomonas oryzae sp. nov., isolated from paddy rhizosphere soil.</title>
        <authorList>
            <person name="Ramaprasad E.V."/>
            <person name="Sasikala Ch."/>
            <person name="Ramana Ch.V."/>
        </authorList>
    </citation>
    <scope>NUCLEOTIDE SEQUENCE [LARGE SCALE GENOMIC DNA]</scope>
    <source>
        <strain evidence="1 2">KCTC 42542</strain>
    </source>
</reference>
<dbReference type="Pfam" id="PF13379">
    <property type="entry name" value="NMT1_2"/>
    <property type="match status" value="1"/>
</dbReference>
<gene>
    <name evidence="1" type="ORF">F0Q34_17325</name>
</gene>
<accession>A0A5B2TCN0</accession>
<dbReference type="RefSeq" id="WP_149813510.1">
    <property type="nucleotide sequence ID" value="NZ_VUKA01000013.1"/>
</dbReference>
<name>A0A5B2TCN0_9PROT</name>
<dbReference type="PANTHER" id="PTHR30024:SF21">
    <property type="entry name" value="ABC TRANSPORTER SUBSTRATE-BINDING PROTEIN"/>
    <property type="match status" value="1"/>
</dbReference>
<organism evidence="1 2">
    <name type="scientific">Teichococcus oryzae</name>
    <dbReference type="NCBI Taxonomy" id="1608942"/>
    <lineage>
        <taxon>Bacteria</taxon>
        <taxon>Pseudomonadati</taxon>
        <taxon>Pseudomonadota</taxon>
        <taxon>Alphaproteobacteria</taxon>
        <taxon>Acetobacterales</taxon>
        <taxon>Roseomonadaceae</taxon>
        <taxon>Roseomonas</taxon>
    </lineage>
</organism>
<dbReference type="SUPFAM" id="SSF53850">
    <property type="entry name" value="Periplasmic binding protein-like II"/>
    <property type="match status" value="1"/>
</dbReference>
<dbReference type="Gene3D" id="3.40.190.10">
    <property type="entry name" value="Periplasmic binding protein-like II"/>
    <property type="match status" value="2"/>
</dbReference>
<dbReference type="OrthoDB" id="9771642at2"/>
<comment type="caution">
    <text evidence="1">The sequence shown here is derived from an EMBL/GenBank/DDBJ whole genome shotgun (WGS) entry which is preliminary data.</text>
</comment>
<proteinExistence type="predicted"/>
<dbReference type="PROSITE" id="PS51318">
    <property type="entry name" value="TAT"/>
    <property type="match status" value="1"/>
</dbReference>